<feature type="region of interest" description="Disordered" evidence="6">
    <location>
        <begin position="1593"/>
        <end position="1638"/>
    </location>
</feature>
<dbReference type="InterPro" id="IPR039537">
    <property type="entry name" value="Retrotran_Ty1/copia-like"/>
</dbReference>
<feature type="domain" description="Retroviral polymerase SH3-like" evidence="10">
    <location>
        <begin position="1064"/>
        <end position="1115"/>
    </location>
</feature>
<reference evidence="11" key="2">
    <citation type="submission" date="2022-01" db="EMBL/GenBank/DDBJ databases">
        <authorList>
            <person name="Yamashiro T."/>
            <person name="Shiraishi A."/>
            <person name="Satake H."/>
            <person name="Nakayama K."/>
        </authorList>
    </citation>
    <scope>NUCLEOTIDE SEQUENCE</scope>
</reference>
<dbReference type="PANTHER" id="PTHR42648">
    <property type="entry name" value="TRANSPOSASE, PUTATIVE-RELATED"/>
    <property type="match status" value="1"/>
</dbReference>
<dbReference type="PANTHER" id="PTHR42648:SF32">
    <property type="entry name" value="RIBONUCLEASE H-LIKE DOMAIN, GAG-PRE-INTEGRASE DOMAIN PROTEIN-RELATED"/>
    <property type="match status" value="1"/>
</dbReference>
<reference evidence="11" key="1">
    <citation type="journal article" date="2022" name="Int. J. Mol. Sci.">
        <title>Draft Genome of Tanacetum Coccineum: Genomic Comparison of Closely Related Tanacetum-Family Plants.</title>
        <authorList>
            <person name="Yamashiro T."/>
            <person name="Shiraishi A."/>
            <person name="Nakayama K."/>
            <person name="Satake H."/>
        </authorList>
    </citation>
    <scope>NUCLEOTIDE SEQUENCE</scope>
</reference>
<feature type="non-terminal residue" evidence="11">
    <location>
        <position position="1985"/>
    </location>
</feature>
<comment type="caution">
    <text evidence="11">The sequence shown here is derived from an EMBL/GenBank/DDBJ whole genome shotgun (WGS) entry which is preliminary data.</text>
</comment>
<feature type="region of interest" description="Disordered" evidence="6">
    <location>
        <begin position="1920"/>
        <end position="1985"/>
    </location>
</feature>
<dbReference type="EMBL" id="BQNB010019103">
    <property type="protein sequence ID" value="GJT81694.1"/>
    <property type="molecule type" value="Genomic_DNA"/>
</dbReference>
<name>A0ABQ5H295_9ASTR</name>
<dbReference type="Pfam" id="PF13976">
    <property type="entry name" value="gag_pre-integrs"/>
    <property type="match status" value="1"/>
</dbReference>
<keyword evidence="2" id="KW-0479">Metal-binding</keyword>
<protein>
    <submittedName>
        <fullName evidence="11">Ribonuclease H-like domain-containing protein</fullName>
    </submittedName>
</protein>
<proteinExistence type="predicted"/>
<organism evidence="11 12">
    <name type="scientific">Tanacetum coccineum</name>
    <dbReference type="NCBI Taxonomy" id="301880"/>
    <lineage>
        <taxon>Eukaryota</taxon>
        <taxon>Viridiplantae</taxon>
        <taxon>Streptophyta</taxon>
        <taxon>Embryophyta</taxon>
        <taxon>Tracheophyta</taxon>
        <taxon>Spermatophyta</taxon>
        <taxon>Magnoliopsida</taxon>
        <taxon>eudicotyledons</taxon>
        <taxon>Gunneridae</taxon>
        <taxon>Pentapetalae</taxon>
        <taxon>asterids</taxon>
        <taxon>campanulids</taxon>
        <taxon>Asterales</taxon>
        <taxon>Asteraceae</taxon>
        <taxon>Asteroideae</taxon>
        <taxon>Anthemideae</taxon>
        <taxon>Anthemidinae</taxon>
        <taxon>Tanacetum</taxon>
    </lineage>
</organism>
<feature type="compositionally biased region" description="Basic residues" evidence="6">
    <location>
        <begin position="1940"/>
        <end position="1952"/>
    </location>
</feature>
<feature type="domain" description="Retrovirus-related Pol polyprotein from transposon TNT 1-94-like beta-barrel" evidence="9">
    <location>
        <begin position="758"/>
        <end position="829"/>
    </location>
</feature>
<dbReference type="InterPro" id="IPR057670">
    <property type="entry name" value="SH3_retrovirus"/>
</dbReference>
<keyword evidence="3" id="KW-0064">Aspartyl protease</keyword>
<evidence type="ECO:0000256" key="4">
    <source>
        <dbReference type="ARBA" id="ARBA00022801"/>
    </source>
</evidence>
<dbReference type="Pfam" id="PF25597">
    <property type="entry name" value="SH3_retrovirus"/>
    <property type="match status" value="1"/>
</dbReference>
<gene>
    <name evidence="11" type="ORF">Tco_1056036</name>
</gene>
<evidence type="ECO:0000313" key="11">
    <source>
        <dbReference type="EMBL" id="GJT81694.1"/>
    </source>
</evidence>
<dbReference type="Pfam" id="PF14223">
    <property type="entry name" value="Retrotran_gag_2"/>
    <property type="match status" value="1"/>
</dbReference>
<evidence type="ECO:0000259" key="9">
    <source>
        <dbReference type="Pfam" id="PF22936"/>
    </source>
</evidence>
<evidence type="ECO:0000256" key="3">
    <source>
        <dbReference type="ARBA" id="ARBA00022750"/>
    </source>
</evidence>
<keyword evidence="12" id="KW-1185">Reference proteome</keyword>
<dbReference type="InterPro" id="IPR012337">
    <property type="entry name" value="RNaseH-like_sf"/>
</dbReference>
<feature type="domain" description="GAG-pre-integrase" evidence="8">
    <location>
        <begin position="865"/>
        <end position="937"/>
    </location>
</feature>
<evidence type="ECO:0000256" key="2">
    <source>
        <dbReference type="ARBA" id="ARBA00022723"/>
    </source>
</evidence>
<feature type="compositionally biased region" description="Basic residues" evidence="6">
    <location>
        <begin position="1617"/>
        <end position="1627"/>
    </location>
</feature>
<dbReference type="Pfam" id="PF07727">
    <property type="entry name" value="RVT_2"/>
    <property type="match status" value="1"/>
</dbReference>
<evidence type="ECO:0000256" key="5">
    <source>
        <dbReference type="SAM" id="Coils"/>
    </source>
</evidence>
<feature type="compositionally biased region" description="Basic and acidic residues" evidence="6">
    <location>
        <begin position="1628"/>
        <end position="1638"/>
    </location>
</feature>
<keyword evidence="4" id="KW-0378">Hydrolase</keyword>
<evidence type="ECO:0000259" key="10">
    <source>
        <dbReference type="Pfam" id="PF25597"/>
    </source>
</evidence>
<feature type="domain" description="Reverse transcriptase Ty1/copia-type" evidence="7">
    <location>
        <begin position="1319"/>
        <end position="1479"/>
    </location>
</feature>
<sequence>MNMLNRNCKTSLSLNKFLKKAQRANPRLYDRGCYNDNLALMLAPESDETICLAQKSRSKLIIKNGNKVIRRTVGTVEQEYEPTTAEEKQDRRNEMKARGTLLMALPNKDQLKFHSYQDAKLLMKAIEKRYGWNKQSKKVQRTLLKQKYKNFAAFSSESMDKTFDRLQKLIGQLEIQGEVINQEDMNLKLVRGSSSTSQNTQNVAFVSNSTNNTNNTYKVDDTAHEVSTTYSTTHTHYNGGNTICLDNLCDAEMAMLTIRARRFIKRTGKKLDINGQRVGFDKSKVECFNLETPTQNALIAQDGLGGYDWSNQAEEEQPTNHALMAFTSSGSSSSSDSKVDSCSKTCVKAYAFLKEQYDNLSSDYKKSQFNLVSYKAGLESVEARLAHYKKNENVFEESINVLKLESLNNILENQVIDKSKTGLGYVAATTTSPAVESFVNLTDKSGSEKGYHSVPPPLTGNFIPRKPDLTFIDRFVESKNLDVTTVVTPSNVKTVANRGISNTVESNTVRMNNTSAPIIEDWNSDDESKIYYTIGPSIEKTKSVKTVRDTYTPKQNPRGNQRNWNNLMSQRLENDFKMTNKACYTCGSFEHLHYVCDKKVVRPAWNNSSRVNHKNFSNKMSHPHLKRSFVPQAVLTRSGKLSTASAAVNTVRSINTTNTKAVNTARPINTAASKQIVNHPRSITNAFKRGYSQSSRTFNRHFANKNSITKTNVNTVSVKHTTARDRVVVRNKGKGANAVKASACWDNPQQKEYKEKAVIDSGCSRHMTRNKCYLDEYEDYDGGFVSFGDGKGRISGKGKIKTGTLDFKDVYFCKELKYNMFSVSQICDKKNNVLFTDTECLVLSSDFKLLDESQVLLRVPRKDNIYSVDLKSVVPSGDLTCLIAKATIDESNTWHRRLGHINFKTMNKLVKGNLVKGLPSKIFENDHSCVACQKGKQHKATYKTKLMNSINKPLHMLHMNLFGPTNIKSLMKKSYCLVVTDDFSRFSWNRVAERKNRTLIEAARTMLVDSKLPTTFWAETVNTACYVLNRVLVIKPHNKIPYKLIRGRPPLIDFMKPFGFPVTILNTKDHLGKFDGKADEGYFVGYSVVSKAIRVFNKRTRIVEETLKIRFLENTPNVKGNGPDWLFDVDSLSISMNYVLVVVGNKTNGIAGTKDNTVAGPKDRERDTGMKPTEVDENEASDTSGKDDEATRSDTVGPTIDTVVPSPPVNTARPSINTANAFEEHLFERFSPFKNAFSLPPVPNISSMYNTGIFRNAYADEDVEEEVDMNNVNSSYIVPDTSFTKFHKDHLEDQVIGSLKTPVQTRHMTKTNEEHGLLLIDLPRDKWAIGTKWVFRNKKDERGIVVKNKARLVAQGHTQEEGIDYDEVFAPVARIEAIRLFLAYASFKNFVVYQMDVKSAFLYGKIKEDVYVCQPPGFEDPHFPNKVYKVEKALYGLHQAPRVWYDTLSTYLLDNGFHRGQIDKTLFIRRHKDDILIVGDEAVHKELGDIMERAATTASSSEAEQDSGSGPRCQDTILADVDAQTRFETTSKQFNDPPLSKVNTFGSGEDTQVKTVNGVHQIQALIDKKKVIITEASIRNNLYLDDAEASKEVGEDSNHLTDSTQVPILDQPSTSSKPKKKQPSKKTQRQEAEVIHLEKAKSDQTIEIASLKKRVDKLEKRRQLRTTGLKRFKKLGGSIEDIDADAEVTLVNETQEQQNEDLMFDTGVLDDDEVFVDVTTSEKDEQITKLDDSTIGEAVTTTSVEDSAAPTTIKDISLAQTLIQIKAAKPKVVTTAATTTTTTRPKAKRVVVQDPSEFRVPQEAQPLISKHKGKGIMIEPKVPLKRKDQIALDEQIVRDIQAKLDAELIEEQKLARKQEEKANIALIEEELTDEEKGKLFMELMDKRRKHFATLRAQEKRNRPPTKAQKRTQMSTYLKHMGFEVQESKEKKEEGREKTTKGSRKKMLGRKRAGKEQQKESSKKQRVEEEKESEEVDEAELKKLLV</sequence>
<dbReference type="Pfam" id="PF22936">
    <property type="entry name" value="Pol_BBD"/>
    <property type="match status" value="1"/>
</dbReference>
<dbReference type="InterPro" id="IPR054722">
    <property type="entry name" value="PolX-like_BBD"/>
</dbReference>
<evidence type="ECO:0000313" key="12">
    <source>
        <dbReference type="Proteomes" id="UP001151760"/>
    </source>
</evidence>
<keyword evidence="5" id="KW-0175">Coiled coil</keyword>
<evidence type="ECO:0000256" key="6">
    <source>
        <dbReference type="SAM" id="MobiDB-lite"/>
    </source>
</evidence>
<evidence type="ECO:0000259" key="8">
    <source>
        <dbReference type="Pfam" id="PF13976"/>
    </source>
</evidence>
<dbReference type="Gene3D" id="3.30.420.10">
    <property type="entry name" value="Ribonuclease H-like superfamily/Ribonuclease H"/>
    <property type="match status" value="1"/>
</dbReference>
<feature type="region of interest" description="Disordered" evidence="6">
    <location>
        <begin position="1151"/>
        <end position="1212"/>
    </location>
</feature>
<accession>A0ABQ5H295</accession>
<evidence type="ECO:0000259" key="7">
    <source>
        <dbReference type="Pfam" id="PF07727"/>
    </source>
</evidence>
<dbReference type="InterPro" id="IPR013103">
    <property type="entry name" value="RVT_2"/>
</dbReference>
<dbReference type="InterPro" id="IPR025724">
    <property type="entry name" value="GAG-pre-integrase_dom"/>
</dbReference>
<feature type="compositionally biased region" description="Basic and acidic residues" evidence="6">
    <location>
        <begin position="1953"/>
        <end position="1968"/>
    </location>
</feature>
<dbReference type="SUPFAM" id="SSF53098">
    <property type="entry name" value="Ribonuclease H-like"/>
    <property type="match status" value="1"/>
</dbReference>
<keyword evidence="1" id="KW-0645">Protease</keyword>
<dbReference type="InterPro" id="IPR036397">
    <property type="entry name" value="RNaseH_sf"/>
</dbReference>
<dbReference type="SUPFAM" id="SSF56672">
    <property type="entry name" value="DNA/RNA polymerases"/>
    <property type="match status" value="1"/>
</dbReference>
<feature type="compositionally biased region" description="Basic and acidic residues" evidence="6">
    <location>
        <begin position="1925"/>
        <end position="1939"/>
    </location>
</feature>
<dbReference type="Proteomes" id="UP001151760">
    <property type="component" value="Unassembled WGS sequence"/>
</dbReference>
<feature type="coiled-coil region" evidence="5">
    <location>
        <begin position="1841"/>
        <end position="1877"/>
    </location>
</feature>
<evidence type="ECO:0000256" key="1">
    <source>
        <dbReference type="ARBA" id="ARBA00022670"/>
    </source>
</evidence>
<feature type="region of interest" description="Disordered" evidence="6">
    <location>
        <begin position="1495"/>
        <end position="1514"/>
    </location>
</feature>
<dbReference type="InterPro" id="IPR043502">
    <property type="entry name" value="DNA/RNA_pol_sf"/>
</dbReference>